<dbReference type="Pfam" id="PF01399">
    <property type="entry name" value="PCI"/>
    <property type="match status" value="1"/>
</dbReference>
<dbReference type="InterPro" id="IPR040750">
    <property type="entry name" value="eIF3m_C_helix"/>
</dbReference>
<dbReference type="AlphaFoldDB" id="A0A7S0D747"/>
<reference evidence="3" key="1">
    <citation type="submission" date="2021-01" db="EMBL/GenBank/DDBJ databases">
        <authorList>
            <person name="Corre E."/>
            <person name="Pelletier E."/>
            <person name="Niang G."/>
            <person name="Scheremetjew M."/>
            <person name="Finn R."/>
            <person name="Kale V."/>
            <person name="Holt S."/>
            <person name="Cochrane G."/>
            <person name="Meng A."/>
            <person name="Brown T."/>
            <person name="Cohen L."/>
        </authorList>
    </citation>
    <scope>NUCLEOTIDE SEQUENCE</scope>
    <source>
        <strain evidence="3">CCAC1681</strain>
    </source>
</reference>
<dbReference type="InterPro" id="IPR045237">
    <property type="entry name" value="COPS7/eIF3m"/>
</dbReference>
<sequence>MSTCVLVETGEEDPVVSVATLVSGLIGDASDKLAAECGALLEAGKFADAMGKIMAHGAKLFADASDKDLEAAVLILGGTAQRLPAADAAACLEKLVAEALSSTERGAMRATLLFQLYNMQADAAARFATLTKILAYVKQAKLGALVDPLARHVEENYTTWNLDAKATRALLRDIFTMLSETHGAVDPNGVAATRVLELRLKYLNTFAAGEALDAAGEEVATAAVVSFIQAKDMMFRCDILGYPAVQALKGTKSAPVLELLSTLLTADGVDAFAAFAKKNGALFKQLGLDEVECAGKMKLLALCGLAESAVGSGGQVTYAQVAAALSCGEGEVEGWIVRAIGARLVEAKMDQVRGVAVVTRVTHRVFGEQQWKDLAASVESWRENLAGVGQAIAKSVATGNATLTKEAVAV</sequence>
<dbReference type="GO" id="GO:0002183">
    <property type="term" value="P:cytoplasmic translational initiation"/>
    <property type="evidence" value="ECO:0007669"/>
    <property type="project" value="TreeGrafter"/>
</dbReference>
<evidence type="ECO:0000313" key="3">
    <source>
        <dbReference type="EMBL" id="CAD8445167.1"/>
    </source>
</evidence>
<dbReference type="Pfam" id="PF18005">
    <property type="entry name" value="eIF3m_C_helix"/>
    <property type="match status" value="1"/>
</dbReference>
<accession>A0A7S0D747</accession>
<protein>
    <recommendedName>
        <fullName evidence="2">PCI domain-containing protein</fullName>
    </recommendedName>
</protein>
<dbReference type="PANTHER" id="PTHR15350:SF2">
    <property type="entry name" value="EUKARYOTIC TRANSLATION INITIATION FACTOR 3 SUBUNIT M"/>
    <property type="match status" value="1"/>
</dbReference>
<organism evidence="3">
    <name type="scientific">Micromonas pusilla</name>
    <name type="common">Picoplanktonic green alga</name>
    <name type="synonym">Chromulina pusilla</name>
    <dbReference type="NCBI Taxonomy" id="38833"/>
    <lineage>
        <taxon>Eukaryota</taxon>
        <taxon>Viridiplantae</taxon>
        <taxon>Chlorophyta</taxon>
        <taxon>Mamiellophyceae</taxon>
        <taxon>Mamiellales</taxon>
        <taxon>Mamiellaceae</taxon>
        <taxon>Micromonas</taxon>
    </lineage>
</organism>
<proteinExistence type="inferred from homology"/>
<gene>
    <name evidence="3" type="ORF">MSP1401_LOCUS8847</name>
</gene>
<dbReference type="GO" id="GO:0005852">
    <property type="term" value="C:eukaryotic translation initiation factor 3 complex"/>
    <property type="evidence" value="ECO:0007669"/>
    <property type="project" value="TreeGrafter"/>
</dbReference>
<feature type="domain" description="PCI" evidence="2">
    <location>
        <begin position="288"/>
        <end position="381"/>
    </location>
</feature>
<dbReference type="EMBL" id="HBEN01010701">
    <property type="protein sequence ID" value="CAD8445167.1"/>
    <property type="molecule type" value="Transcribed_RNA"/>
</dbReference>
<dbReference type="SMART" id="SM00088">
    <property type="entry name" value="PINT"/>
    <property type="match status" value="1"/>
</dbReference>
<evidence type="ECO:0000259" key="2">
    <source>
        <dbReference type="SMART" id="SM00088"/>
    </source>
</evidence>
<dbReference type="PANTHER" id="PTHR15350">
    <property type="entry name" value="COP9 SIGNALOSOME COMPLEX SUBUNIT 7/DENDRITIC CELL PROTEIN GA17"/>
    <property type="match status" value="1"/>
</dbReference>
<dbReference type="InterPro" id="IPR000717">
    <property type="entry name" value="PCI_dom"/>
</dbReference>
<name>A0A7S0D747_MICPS</name>
<evidence type="ECO:0000256" key="1">
    <source>
        <dbReference type="ARBA" id="ARBA00008482"/>
    </source>
</evidence>
<comment type="similarity">
    <text evidence="1">Belongs to the CSN7/EIF3M family. CSN7 subfamily.</text>
</comment>